<sequence length="113" mass="12716">MEAARETQRMRMEMALRHLDSQRKLMEALVDRIVDSLDGELEITRNMPMSSGLPPAVTRPSRHPFRDGLLKKPPLAHFLSAGSPIDSSIRSCNDHNAISSSVVYLFSEHQICD</sequence>
<protein>
    <submittedName>
        <fullName evidence="2">Uncharacterized protein</fullName>
    </submittedName>
</protein>
<proteinExistence type="predicted"/>
<keyword evidence="3" id="KW-1185">Reference proteome</keyword>
<evidence type="ECO:0000313" key="3">
    <source>
        <dbReference type="Proteomes" id="UP000729402"/>
    </source>
</evidence>
<gene>
    <name evidence="2" type="ORF">GUJ93_ZPchr0014g47364</name>
</gene>
<evidence type="ECO:0000256" key="1">
    <source>
        <dbReference type="SAM" id="MobiDB-lite"/>
    </source>
</evidence>
<reference evidence="2" key="2">
    <citation type="submission" date="2021-02" db="EMBL/GenBank/DDBJ databases">
        <authorList>
            <person name="Kimball J.A."/>
            <person name="Haas M.W."/>
            <person name="Macchietto M."/>
            <person name="Kono T."/>
            <person name="Duquette J."/>
            <person name="Shao M."/>
        </authorList>
    </citation>
    <scope>NUCLEOTIDE SEQUENCE</scope>
    <source>
        <tissue evidence="2">Fresh leaf tissue</tissue>
    </source>
</reference>
<dbReference type="EMBL" id="JAAALK010000086">
    <property type="protein sequence ID" value="KAG8082877.1"/>
    <property type="molecule type" value="Genomic_DNA"/>
</dbReference>
<dbReference type="AlphaFoldDB" id="A0A8J5VSE7"/>
<comment type="caution">
    <text evidence="2">The sequence shown here is derived from an EMBL/GenBank/DDBJ whole genome shotgun (WGS) entry which is preliminary data.</text>
</comment>
<reference evidence="2" key="1">
    <citation type="journal article" date="2021" name="bioRxiv">
        <title>Whole Genome Assembly and Annotation of Northern Wild Rice, Zizania palustris L., Supports a Whole Genome Duplication in the Zizania Genus.</title>
        <authorList>
            <person name="Haas M."/>
            <person name="Kono T."/>
            <person name="Macchietto M."/>
            <person name="Millas R."/>
            <person name="McGilp L."/>
            <person name="Shao M."/>
            <person name="Duquette J."/>
            <person name="Hirsch C.N."/>
            <person name="Kimball J."/>
        </authorList>
    </citation>
    <scope>NUCLEOTIDE SEQUENCE</scope>
    <source>
        <tissue evidence="2">Fresh leaf tissue</tissue>
    </source>
</reference>
<accession>A0A8J5VSE7</accession>
<organism evidence="2 3">
    <name type="scientific">Zizania palustris</name>
    <name type="common">Northern wild rice</name>
    <dbReference type="NCBI Taxonomy" id="103762"/>
    <lineage>
        <taxon>Eukaryota</taxon>
        <taxon>Viridiplantae</taxon>
        <taxon>Streptophyta</taxon>
        <taxon>Embryophyta</taxon>
        <taxon>Tracheophyta</taxon>
        <taxon>Spermatophyta</taxon>
        <taxon>Magnoliopsida</taxon>
        <taxon>Liliopsida</taxon>
        <taxon>Poales</taxon>
        <taxon>Poaceae</taxon>
        <taxon>BOP clade</taxon>
        <taxon>Oryzoideae</taxon>
        <taxon>Oryzeae</taxon>
        <taxon>Zizaniinae</taxon>
        <taxon>Zizania</taxon>
    </lineage>
</organism>
<feature type="region of interest" description="Disordered" evidence="1">
    <location>
        <begin position="45"/>
        <end position="66"/>
    </location>
</feature>
<name>A0A8J5VSE7_ZIZPA</name>
<dbReference type="OrthoDB" id="687186at2759"/>
<dbReference type="Proteomes" id="UP000729402">
    <property type="component" value="Unassembled WGS sequence"/>
</dbReference>
<evidence type="ECO:0000313" key="2">
    <source>
        <dbReference type="EMBL" id="KAG8082877.1"/>
    </source>
</evidence>